<sequence length="72" mass="7935">MYLCNGKAGNEYKVRDIDLPTNMEKRLEALGMTRGTSVMVLNSKSHGVLIVKVRGTRFALGRNITKNILVAA</sequence>
<dbReference type="InterPro" id="IPR007167">
    <property type="entry name" value="Fe-transptr_FeoA-like"/>
</dbReference>
<dbReference type="PANTHER" id="PTHR43151">
    <property type="entry name" value="FEOA FAMILY PROTEIN"/>
    <property type="match status" value="1"/>
</dbReference>
<dbReference type="GO" id="GO:0046914">
    <property type="term" value="F:transition metal ion binding"/>
    <property type="evidence" value="ECO:0007669"/>
    <property type="project" value="InterPro"/>
</dbReference>
<dbReference type="InterPro" id="IPR053184">
    <property type="entry name" value="FeoA-like"/>
</dbReference>
<keyword evidence="1" id="KW-0408">Iron</keyword>
<evidence type="ECO:0000256" key="1">
    <source>
        <dbReference type="ARBA" id="ARBA00023004"/>
    </source>
</evidence>
<accession>A0A3E4Y7C4</accession>
<dbReference type="Gene3D" id="2.30.30.90">
    <property type="match status" value="1"/>
</dbReference>
<feature type="domain" description="Ferrous iron transporter FeoA-like" evidence="2">
    <location>
        <begin position="1"/>
        <end position="72"/>
    </location>
</feature>
<gene>
    <name evidence="3" type="ORF">DXB99_11285</name>
</gene>
<dbReference type="EMBL" id="QSTP01000012">
    <property type="protein sequence ID" value="RGM70028.1"/>
    <property type="molecule type" value="Genomic_DNA"/>
</dbReference>
<dbReference type="InterPro" id="IPR008988">
    <property type="entry name" value="Transcriptional_repressor_C"/>
</dbReference>
<dbReference type="InterPro" id="IPR038157">
    <property type="entry name" value="FeoA_core_dom"/>
</dbReference>
<dbReference type="RefSeq" id="WP_117718993.1">
    <property type="nucleotide sequence ID" value="NZ_JAQDCR010000011.1"/>
</dbReference>
<evidence type="ECO:0000313" key="4">
    <source>
        <dbReference type="Proteomes" id="UP000260758"/>
    </source>
</evidence>
<protein>
    <submittedName>
        <fullName evidence="3">Ferrous iron transport protein A</fullName>
    </submittedName>
</protein>
<organism evidence="3 4">
    <name type="scientific">Agathobacter rectalis</name>
    <dbReference type="NCBI Taxonomy" id="39491"/>
    <lineage>
        <taxon>Bacteria</taxon>
        <taxon>Bacillati</taxon>
        <taxon>Bacillota</taxon>
        <taxon>Clostridia</taxon>
        <taxon>Lachnospirales</taxon>
        <taxon>Lachnospiraceae</taxon>
        <taxon>Agathobacter</taxon>
    </lineage>
</organism>
<evidence type="ECO:0000259" key="2">
    <source>
        <dbReference type="SMART" id="SM00899"/>
    </source>
</evidence>
<evidence type="ECO:0000313" key="3">
    <source>
        <dbReference type="EMBL" id="RGM70028.1"/>
    </source>
</evidence>
<name>A0A3E4Y7C4_9FIRM</name>
<dbReference type="AlphaFoldDB" id="A0A3E4Y7C4"/>
<dbReference type="Pfam" id="PF04023">
    <property type="entry name" value="FeoA"/>
    <property type="match status" value="1"/>
</dbReference>
<dbReference type="PANTHER" id="PTHR43151:SF1">
    <property type="entry name" value="SSR2333 PROTEIN"/>
    <property type="match status" value="1"/>
</dbReference>
<comment type="caution">
    <text evidence="3">The sequence shown here is derived from an EMBL/GenBank/DDBJ whole genome shotgun (WGS) entry which is preliminary data.</text>
</comment>
<dbReference type="SUPFAM" id="SSF50037">
    <property type="entry name" value="C-terminal domain of transcriptional repressors"/>
    <property type="match status" value="1"/>
</dbReference>
<proteinExistence type="predicted"/>
<reference evidence="3 4" key="1">
    <citation type="submission" date="2018-08" db="EMBL/GenBank/DDBJ databases">
        <title>A genome reference for cultivated species of the human gut microbiota.</title>
        <authorList>
            <person name="Zou Y."/>
            <person name="Xue W."/>
            <person name="Luo G."/>
        </authorList>
    </citation>
    <scope>NUCLEOTIDE SEQUENCE [LARGE SCALE GENOMIC DNA]</scope>
    <source>
        <strain evidence="3 4">OM07-13</strain>
    </source>
</reference>
<dbReference type="SMART" id="SM00899">
    <property type="entry name" value="FeoA"/>
    <property type="match status" value="1"/>
</dbReference>
<dbReference type="Proteomes" id="UP000260758">
    <property type="component" value="Unassembled WGS sequence"/>
</dbReference>